<accession>A0A0G0LAI6</accession>
<dbReference type="Proteomes" id="UP000034231">
    <property type="component" value="Unassembled WGS sequence"/>
</dbReference>
<dbReference type="SUPFAM" id="SSF53335">
    <property type="entry name" value="S-adenosyl-L-methionine-dependent methyltransferases"/>
    <property type="match status" value="1"/>
</dbReference>
<gene>
    <name evidence="1" type="ORF">US68_C0012G0036</name>
</gene>
<dbReference type="InterPro" id="IPR029063">
    <property type="entry name" value="SAM-dependent_MTases_sf"/>
</dbReference>
<dbReference type="Gene3D" id="3.40.50.150">
    <property type="entry name" value="Vaccinia Virus protein VP39"/>
    <property type="match status" value="1"/>
</dbReference>
<reference evidence="1 2" key="1">
    <citation type="journal article" date="2015" name="Nature">
        <title>rRNA introns, odd ribosomes, and small enigmatic genomes across a large radiation of phyla.</title>
        <authorList>
            <person name="Brown C.T."/>
            <person name="Hug L.A."/>
            <person name="Thomas B.C."/>
            <person name="Sharon I."/>
            <person name="Castelle C.J."/>
            <person name="Singh A."/>
            <person name="Wilkins M.J."/>
            <person name="Williams K.H."/>
            <person name="Banfield J.F."/>
        </authorList>
    </citation>
    <scope>NUCLEOTIDE SEQUENCE [LARGE SCALE GENOMIC DNA]</scope>
</reference>
<sequence>MTKEQLSLTICPYCNSKFSLNKIYKKNKNQVDYGTVSCHCDEFPIIFGILYLHKNNHKKIVYQLKKNQLSKALYSSLNLGKLKTFCFIIFTHFNRFFRVPPNNFINSIFIKLLWNMPQSQYKYYFFRHQEIESLLFFLPLTFSQLKPNSLWLDVGSGISNYYSKLQHLHPKLTIVSLEMYFQNIFLSKLFFPKNVIYLCSDFSYGPHLPSKKVDVVTFIDSLPFMKNQRVSLEIASQNLLKTKGLLFASSLVERLHTSDYSNTFPLSQNQIRKFLPSSCQIFDEIILCQQLSHPQALQNSLLAPTSTPKFRYSLLWPSQALPSKIFIPPSLLQKKHTLWQNDLY</sequence>
<dbReference type="AlphaFoldDB" id="A0A0G0LAI6"/>
<comment type="caution">
    <text evidence="1">The sequence shown here is derived from an EMBL/GenBank/DDBJ whole genome shotgun (WGS) entry which is preliminary data.</text>
</comment>
<organism evidence="1 2">
    <name type="scientific">Candidatus Shapirobacteria bacterium GW2011_GWE1_38_10</name>
    <dbReference type="NCBI Taxonomy" id="1618488"/>
    <lineage>
        <taxon>Bacteria</taxon>
        <taxon>Candidatus Shapironibacteriota</taxon>
    </lineage>
</organism>
<evidence type="ECO:0000313" key="2">
    <source>
        <dbReference type="Proteomes" id="UP000034231"/>
    </source>
</evidence>
<evidence type="ECO:0000313" key="1">
    <source>
        <dbReference type="EMBL" id="KKQ49641.1"/>
    </source>
</evidence>
<protein>
    <submittedName>
        <fullName evidence="1">Uncharacterized protein</fullName>
    </submittedName>
</protein>
<dbReference type="EMBL" id="LBTX01000012">
    <property type="protein sequence ID" value="KKQ49641.1"/>
    <property type="molecule type" value="Genomic_DNA"/>
</dbReference>
<proteinExistence type="predicted"/>
<name>A0A0G0LAI6_9BACT</name>